<dbReference type="InterPro" id="IPR017907">
    <property type="entry name" value="Znf_RING_CS"/>
</dbReference>
<evidence type="ECO:0000256" key="5">
    <source>
        <dbReference type="ARBA" id="ARBA00022737"/>
    </source>
</evidence>
<dbReference type="GO" id="GO:0016567">
    <property type="term" value="P:protein ubiquitination"/>
    <property type="evidence" value="ECO:0007669"/>
    <property type="project" value="InterPro"/>
</dbReference>
<dbReference type="OrthoDB" id="10009520at2759"/>
<evidence type="ECO:0000259" key="11">
    <source>
        <dbReference type="PROSITE" id="PS50089"/>
    </source>
</evidence>
<dbReference type="Pfam" id="PF22191">
    <property type="entry name" value="IBR_1"/>
    <property type="match status" value="1"/>
</dbReference>
<evidence type="ECO:0000256" key="6">
    <source>
        <dbReference type="ARBA" id="ARBA00022771"/>
    </source>
</evidence>
<dbReference type="InterPro" id="IPR031127">
    <property type="entry name" value="E3_UB_ligase_RBR"/>
</dbReference>
<organism evidence="13 14">
    <name type="scientific">Candida verbasci</name>
    <dbReference type="NCBI Taxonomy" id="1227364"/>
    <lineage>
        <taxon>Eukaryota</taxon>
        <taxon>Fungi</taxon>
        <taxon>Dikarya</taxon>
        <taxon>Ascomycota</taxon>
        <taxon>Saccharomycotina</taxon>
        <taxon>Pichiomycetes</taxon>
        <taxon>Debaryomycetaceae</taxon>
        <taxon>Candida/Lodderomyces clade</taxon>
        <taxon>Candida</taxon>
    </lineage>
</organism>
<dbReference type="GO" id="GO:0008270">
    <property type="term" value="F:zinc ion binding"/>
    <property type="evidence" value="ECO:0007669"/>
    <property type="project" value="UniProtKB-KW"/>
</dbReference>
<dbReference type="PROSITE" id="PS51873">
    <property type="entry name" value="TRIAD"/>
    <property type="match status" value="1"/>
</dbReference>
<dbReference type="PROSITE" id="PS50089">
    <property type="entry name" value="ZF_RING_2"/>
    <property type="match status" value="1"/>
</dbReference>
<keyword evidence="3" id="KW-0808">Transferase</keyword>
<dbReference type="Gene3D" id="1.20.120.1750">
    <property type="match status" value="1"/>
</dbReference>
<keyword evidence="8" id="KW-0862">Zinc</keyword>
<dbReference type="AlphaFoldDB" id="A0A9W4TTS2"/>
<evidence type="ECO:0000256" key="7">
    <source>
        <dbReference type="ARBA" id="ARBA00022786"/>
    </source>
</evidence>
<dbReference type="InterPro" id="IPR001841">
    <property type="entry name" value="Znf_RING"/>
</dbReference>
<dbReference type="EMBL" id="CANTUO010000001">
    <property type="protein sequence ID" value="CAI5757245.1"/>
    <property type="molecule type" value="Genomic_DNA"/>
</dbReference>
<dbReference type="FunFam" id="1.20.120.1750:FF:000002">
    <property type="entry name" value="RBR-type E3 ubiquitin transferase"/>
    <property type="match status" value="1"/>
</dbReference>
<feature type="domain" description="RING-type" evidence="12">
    <location>
        <begin position="171"/>
        <end position="407"/>
    </location>
</feature>
<evidence type="ECO:0000256" key="3">
    <source>
        <dbReference type="ARBA" id="ARBA00022679"/>
    </source>
</evidence>
<evidence type="ECO:0000256" key="8">
    <source>
        <dbReference type="ARBA" id="ARBA00022833"/>
    </source>
</evidence>
<dbReference type="Pfam" id="PF01485">
    <property type="entry name" value="IBR"/>
    <property type="match status" value="1"/>
</dbReference>
<evidence type="ECO:0000256" key="2">
    <source>
        <dbReference type="ARBA" id="ARBA00012251"/>
    </source>
</evidence>
<dbReference type="PROSITE" id="PS00518">
    <property type="entry name" value="ZF_RING_1"/>
    <property type="match status" value="1"/>
</dbReference>
<evidence type="ECO:0000256" key="1">
    <source>
        <dbReference type="ARBA" id="ARBA00001798"/>
    </source>
</evidence>
<dbReference type="Proteomes" id="UP001152885">
    <property type="component" value="Unassembled WGS sequence"/>
</dbReference>
<evidence type="ECO:0000256" key="10">
    <source>
        <dbReference type="SAM" id="MobiDB-lite"/>
    </source>
</evidence>
<evidence type="ECO:0000256" key="9">
    <source>
        <dbReference type="PROSITE-ProRule" id="PRU00175"/>
    </source>
</evidence>
<accession>A0A9W4TTS2</accession>
<feature type="region of interest" description="Disordered" evidence="10">
    <location>
        <begin position="1"/>
        <end position="75"/>
    </location>
</feature>
<dbReference type="SMART" id="SM00647">
    <property type="entry name" value="IBR"/>
    <property type="match status" value="2"/>
</dbReference>
<comment type="caution">
    <text evidence="13">The sequence shown here is derived from an EMBL/GenBank/DDBJ whole genome shotgun (WGS) entry which is preliminary data.</text>
</comment>
<feature type="domain" description="RING-type" evidence="11">
    <location>
        <begin position="175"/>
        <end position="217"/>
    </location>
</feature>
<dbReference type="PANTHER" id="PTHR11685">
    <property type="entry name" value="RBR FAMILY RING FINGER AND IBR DOMAIN-CONTAINING"/>
    <property type="match status" value="1"/>
</dbReference>
<name>A0A9W4TTS2_9ASCO</name>
<dbReference type="InterPro" id="IPR044066">
    <property type="entry name" value="TRIAD_supradom"/>
</dbReference>
<protein>
    <recommendedName>
        <fullName evidence="2">RBR-type E3 ubiquitin transferase</fullName>
        <ecNumber evidence="2">2.3.2.31</ecNumber>
    </recommendedName>
</protein>
<dbReference type="Gene3D" id="3.30.40.10">
    <property type="entry name" value="Zinc/RING finger domain, C3HC4 (zinc finger)"/>
    <property type="match status" value="1"/>
</dbReference>
<feature type="compositionally biased region" description="Acidic residues" evidence="10">
    <location>
        <begin position="1"/>
        <end position="52"/>
    </location>
</feature>
<evidence type="ECO:0000313" key="13">
    <source>
        <dbReference type="EMBL" id="CAI5757245.1"/>
    </source>
</evidence>
<dbReference type="GO" id="GO:0061630">
    <property type="term" value="F:ubiquitin protein ligase activity"/>
    <property type="evidence" value="ECO:0007669"/>
    <property type="project" value="UniProtKB-EC"/>
</dbReference>
<dbReference type="InterPro" id="IPR045840">
    <property type="entry name" value="Ariadne"/>
</dbReference>
<keyword evidence="6 9" id="KW-0863">Zinc-finger</keyword>
<comment type="catalytic activity">
    <reaction evidence="1">
        <text>[E2 ubiquitin-conjugating enzyme]-S-ubiquitinyl-L-cysteine + [acceptor protein]-L-lysine = [E2 ubiquitin-conjugating enzyme]-L-cysteine + [acceptor protein]-N(6)-ubiquitinyl-L-lysine.</text>
        <dbReference type="EC" id="2.3.2.31"/>
    </reaction>
</comment>
<keyword evidence="4" id="KW-0479">Metal-binding</keyword>
<reference evidence="13" key="1">
    <citation type="submission" date="2022-12" db="EMBL/GenBank/DDBJ databases">
        <authorList>
            <person name="Brejova B."/>
        </authorList>
    </citation>
    <scope>NUCLEOTIDE SEQUENCE</scope>
</reference>
<dbReference type="InterPro" id="IPR013083">
    <property type="entry name" value="Znf_RING/FYVE/PHD"/>
</dbReference>
<evidence type="ECO:0000313" key="14">
    <source>
        <dbReference type="Proteomes" id="UP001152885"/>
    </source>
</evidence>
<dbReference type="SUPFAM" id="SSF57850">
    <property type="entry name" value="RING/U-box"/>
    <property type="match status" value="2"/>
</dbReference>
<proteinExistence type="predicted"/>
<evidence type="ECO:0000256" key="4">
    <source>
        <dbReference type="ARBA" id="ARBA00022723"/>
    </source>
</evidence>
<dbReference type="EC" id="2.3.2.31" evidence="2"/>
<evidence type="ECO:0000259" key="12">
    <source>
        <dbReference type="PROSITE" id="PS51873"/>
    </source>
</evidence>
<dbReference type="Pfam" id="PF19422">
    <property type="entry name" value="Ariadne"/>
    <property type="match status" value="1"/>
</dbReference>
<gene>
    <name evidence="13" type="ORF">CANVERA_P1762</name>
</gene>
<keyword evidence="5" id="KW-0677">Repeat</keyword>
<keyword evidence="7" id="KW-0833">Ubl conjugation pathway</keyword>
<sequence>MLNFDEDDNISFEYDEEEEEEEDDEEDDDTNIEADVEDSDDDASSFAFESDDNDHAENYKSNTTSNNNNQLDTPISKHLRDDSSVVGCNGTLYLPWSIEQFIQIKFLDALDKLKTFNLYGCSDDDLLIMLQYKKWQQEEVVNEFFDNHDKFYKKCGLLLGKDTNNQFEIVKNFSCFICCEDYKSTEVYSLTCNHQYCLKCYHHYINNEINNGRLITCIEPDCKFVIPHKDISHMYSLIESKHSVIIVEKTLLQNPLLIANARELINSKITYKWCPATDCSSFTELSISDVSCEAQKQSDLKNSNDISKVPIVGCFENHEFCFNCGYENHLPCPCWIVKKWIKKCEDDSETANWIDANTHTCPKCHTSIEKNGGCNHMTCRKCKYEFCWICFNKWSEHNNNYSCNRFRDDQKEEEIRRNKSRQTLERYLHFYKRYSIHETSMKGDKKTLRKIDEVTKIYMEDRRSKNEINNLSWIDIEFLPEAMRSLQNGRKTLKWTYCFAFYLASSNFSQIFETNQDYLNKSVEDLSEVFEKIMDKKNDDKVGTILKNKIKIINLSELILRRQKTLIKSAEENLLNGLLKFEID</sequence>
<dbReference type="InterPro" id="IPR002867">
    <property type="entry name" value="IBR_dom"/>
</dbReference>
<keyword evidence="14" id="KW-1185">Reference proteome</keyword>